<dbReference type="GO" id="GO:0019166">
    <property type="term" value="F:trans-2-enoyl-CoA reductase (NADPH) activity"/>
    <property type="evidence" value="ECO:0007669"/>
    <property type="project" value="UniProtKB-EC"/>
</dbReference>
<evidence type="ECO:0000256" key="6">
    <source>
        <dbReference type="ARBA" id="ARBA00022857"/>
    </source>
</evidence>
<dbReference type="InterPro" id="IPR002347">
    <property type="entry name" value="SDR_fam"/>
</dbReference>
<protein>
    <recommendedName>
        <fullName evidence="14">Peroxisomal trans-2-enoyl-CoA reductase</fullName>
        <ecNumber evidence="13">1.3.1.38</ecNumber>
    </recommendedName>
</protein>
<comment type="catalytic activity">
    <reaction evidence="20">
        <text>(2E)-octenoyl-CoA + NADPH + H(+) = octanoyl-CoA + NADP(+)</text>
        <dbReference type="Rhea" id="RHEA:44952"/>
        <dbReference type="ChEBI" id="CHEBI:15378"/>
        <dbReference type="ChEBI" id="CHEBI:57386"/>
        <dbReference type="ChEBI" id="CHEBI:57783"/>
        <dbReference type="ChEBI" id="CHEBI:58349"/>
        <dbReference type="ChEBI" id="CHEBI:62242"/>
    </reaction>
    <physiologicalReaction direction="left-to-right" evidence="20">
        <dbReference type="Rhea" id="RHEA:44953"/>
    </physiologicalReaction>
</comment>
<organism evidence="21">
    <name type="scientific">Amphimedon queenslandica</name>
    <name type="common">Sponge</name>
    <dbReference type="NCBI Taxonomy" id="400682"/>
    <lineage>
        <taxon>Eukaryota</taxon>
        <taxon>Metazoa</taxon>
        <taxon>Porifera</taxon>
        <taxon>Demospongiae</taxon>
        <taxon>Heteroscleromorpha</taxon>
        <taxon>Haplosclerida</taxon>
        <taxon>Niphatidae</taxon>
        <taxon>Amphimedon</taxon>
    </lineage>
</organism>
<dbReference type="InterPro" id="IPR052388">
    <property type="entry name" value="Peroxisomal_t2-enoyl-CoA_red"/>
</dbReference>
<comment type="pathway">
    <text evidence="2">Lipid metabolism.</text>
</comment>
<evidence type="ECO:0000256" key="4">
    <source>
        <dbReference type="ARBA" id="ARBA00022553"/>
    </source>
</evidence>
<evidence type="ECO:0000313" key="21">
    <source>
        <dbReference type="EnsemblMetazoa" id="Aqu2.1.22402_001"/>
    </source>
</evidence>
<dbReference type="GO" id="GO:0006633">
    <property type="term" value="P:fatty acid biosynthetic process"/>
    <property type="evidence" value="ECO:0007669"/>
    <property type="project" value="UniProtKB-KW"/>
</dbReference>
<keyword evidence="10" id="KW-0275">Fatty acid biosynthesis</keyword>
<dbReference type="InParanoid" id="A0A1X7U3E5"/>
<evidence type="ECO:0000256" key="16">
    <source>
        <dbReference type="ARBA" id="ARBA00048686"/>
    </source>
</evidence>
<comment type="subcellular location">
    <subcellularLocation>
        <location evidence="1">Peroxisome</location>
    </subcellularLocation>
</comment>
<comment type="catalytic activity">
    <reaction evidence="17">
        <text>(2E)-hexenoyl-CoA + NADPH + H(+) = hexanoyl-CoA + NADP(+)</text>
        <dbReference type="Rhea" id="RHEA:44956"/>
        <dbReference type="ChEBI" id="CHEBI:15378"/>
        <dbReference type="ChEBI" id="CHEBI:57783"/>
        <dbReference type="ChEBI" id="CHEBI:58349"/>
        <dbReference type="ChEBI" id="CHEBI:62077"/>
        <dbReference type="ChEBI" id="CHEBI:62620"/>
    </reaction>
    <physiologicalReaction direction="left-to-right" evidence="17">
        <dbReference type="Rhea" id="RHEA:44957"/>
    </physiologicalReaction>
</comment>
<dbReference type="InterPro" id="IPR036291">
    <property type="entry name" value="NAD(P)-bd_dom_sf"/>
</dbReference>
<comment type="catalytic activity">
    <reaction evidence="15">
        <text>(2E)-dodecenoyl-CoA + NADPH + H(+) = dodecanoyl-CoA + NADP(+)</text>
        <dbReference type="Rhea" id="RHEA:44964"/>
        <dbReference type="ChEBI" id="CHEBI:15378"/>
        <dbReference type="ChEBI" id="CHEBI:57330"/>
        <dbReference type="ChEBI" id="CHEBI:57375"/>
        <dbReference type="ChEBI" id="CHEBI:57783"/>
        <dbReference type="ChEBI" id="CHEBI:58349"/>
    </reaction>
    <physiologicalReaction direction="left-to-right" evidence="15">
        <dbReference type="Rhea" id="RHEA:44965"/>
    </physiologicalReaction>
</comment>
<evidence type="ECO:0000256" key="12">
    <source>
        <dbReference type="ARBA" id="ARBA00038622"/>
    </source>
</evidence>
<evidence type="ECO:0000256" key="18">
    <source>
        <dbReference type="ARBA" id="ARBA00049251"/>
    </source>
</evidence>
<evidence type="ECO:0000256" key="8">
    <source>
        <dbReference type="ARBA" id="ARBA00023098"/>
    </source>
</evidence>
<evidence type="ECO:0000256" key="14">
    <source>
        <dbReference type="ARBA" id="ARBA00041063"/>
    </source>
</evidence>
<comment type="subunit">
    <text evidence="12">Interacts with PEX5, probably required to target it into peroxisomes.</text>
</comment>
<dbReference type="PANTHER" id="PTHR24317">
    <property type="entry name" value="PEROXISOMAL TRANS-2-ENOYL-COA REDUCTASE"/>
    <property type="match status" value="1"/>
</dbReference>
<dbReference type="GO" id="GO:0033306">
    <property type="term" value="P:phytol metabolic process"/>
    <property type="evidence" value="ECO:0007669"/>
    <property type="project" value="TreeGrafter"/>
</dbReference>
<evidence type="ECO:0000256" key="9">
    <source>
        <dbReference type="ARBA" id="ARBA00023140"/>
    </source>
</evidence>
<comment type="catalytic activity">
    <reaction evidence="18">
        <text>a (2E)-enoyl-CoA + NADPH + H(+) = a 2,3-saturated acyl-CoA + NADP(+)</text>
        <dbReference type="Rhea" id="RHEA:33763"/>
        <dbReference type="ChEBI" id="CHEBI:15378"/>
        <dbReference type="ChEBI" id="CHEBI:57783"/>
        <dbReference type="ChEBI" id="CHEBI:58349"/>
        <dbReference type="ChEBI" id="CHEBI:58856"/>
        <dbReference type="ChEBI" id="CHEBI:65111"/>
        <dbReference type="EC" id="1.3.1.38"/>
    </reaction>
    <physiologicalReaction direction="left-to-right" evidence="18">
        <dbReference type="Rhea" id="RHEA:33764"/>
    </physiologicalReaction>
</comment>
<keyword evidence="3" id="KW-0444">Lipid biosynthesis</keyword>
<reference evidence="21" key="1">
    <citation type="submission" date="2017-05" db="UniProtKB">
        <authorList>
            <consortium name="EnsemblMetazoa"/>
        </authorList>
    </citation>
    <scope>IDENTIFICATION</scope>
</reference>
<comment type="catalytic activity">
    <reaction evidence="16">
        <text>(2E)-tetradecenoyl-CoA + NADPH + H(+) = tetradecanoyl-CoA + NADP(+)</text>
        <dbReference type="Rhea" id="RHEA:44968"/>
        <dbReference type="ChEBI" id="CHEBI:15378"/>
        <dbReference type="ChEBI" id="CHEBI:57385"/>
        <dbReference type="ChEBI" id="CHEBI:57783"/>
        <dbReference type="ChEBI" id="CHEBI:58349"/>
        <dbReference type="ChEBI" id="CHEBI:61405"/>
    </reaction>
    <physiologicalReaction direction="left-to-right" evidence="16">
        <dbReference type="Rhea" id="RHEA:44969"/>
    </physiologicalReaction>
</comment>
<accession>A0A1X7U3E5</accession>
<dbReference type="Pfam" id="PF13561">
    <property type="entry name" value="adh_short_C2"/>
    <property type="match status" value="1"/>
</dbReference>
<dbReference type="FunFam" id="3.40.50.720:FF:000335">
    <property type="entry name" value="Peroxisomal trans-2-enoyl-CoA reductase"/>
    <property type="match status" value="1"/>
</dbReference>
<evidence type="ECO:0000256" key="1">
    <source>
        <dbReference type="ARBA" id="ARBA00004275"/>
    </source>
</evidence>
<dbReference type="CDD" id="cd05369">
    <property type="entry name" value="TER_DECR_SDR_a"/>
    <property type="match status" value="1"/>
</dbReference>
<keyword evidence="9" id="KW-0576">Peroxisome</keyword>
<dbReference type="SUPFAM" id="SSF51735">
    <property type="entry name" value="NAD(P)-binding Rossmann-fold domains"/>
    <property type="match status" value="1"/>
</dbReference>
<comment type="catalytic activity">
    <reaction evidence="19">
        <text>(2E)-decenoyl-CoA + NADPH + H(+) = decanoyl-CoA + NADP(+)</text>
        <dbReference type="Rhea" id="RHEA:44960"/>
        <dbReference type="ChEBI" id="CHEBI:15378"/>
        <dbReference type="ChEBI" id="CHEBI:57783"/>
        <dbReference type="ChEBI" id="CHEBI:58349"/>
        <dbReference type="ChEBI" id="CHEBI:61406"/>
        <dbReference type="ChEBI" id="CHEBI:61430"/>
    </reaction>
    <physiologicalReaction direction="left-to-right" evidence="19">
        <dbReference type="Rhea" id="RHEA:44961"/>
    </physiologicalReaction>
</comment>
<evidence type="ECO:0000256" key="15">
    <source>
        <dbReference type="ARBA" id="ARBA00047570"/>
    </source>
</evidence>
<comment type="function">
    <text evidence="11">Participates in chain elongation of fatty acids. Catalyzes the reduction of trans-2-enoyl-CoAs of varying chain lengths from 6:1 to 16:1, having maximum activity with 10:1 CoA. Has no 2,4-dienoyl-CoA reductase activity.</text>
</comment>
<dbReference type="Gene3D" id="3.40.50.720">
    <property type="entry name" value="NAD(P)-binding Rossmann-like Domain"/>
    <property type="match status" value="1"/>
</dbReference>
<dbReference type="PRINTS" id="PR00081">
    <property type="entry name" value="GDHRDH"/>
</dbReference>
<evidence type="ECO:0000256" key="20">
    <source>
        <dbReference type="ARBA" id="ARBA00049559"/>
    </source>
</evidence>
<keyword evidence="6" id="KW-0521">NADP</keyword>
<evidence type="ECO:0000256" key="13">
    <source>
        <dbReference type="ARBA" id="ARBA00038849"/>
    </source>
</evidence>
<evidence type="ECO:0000256" key="3">
    <source>
        <dbReference type="ARBA" id="ARBA00022516"/>
    </source>
</evidence>
<keyword evidence="5" id="KW-0276">Fatty acid metabolism</keyword>
<evidence type="ECO:0000256" key="10">
    <source>
        <dbReference type="ARBA" id="ARBA00023160"/>
    </source>
</evidence>
<evidence type="ECO:0000256" key="17">
    <source>
        <dbReference type="ARBA" id="ARBA00049108"/>
    </source>
</evidence>
<evidence type="ECO:0000256" key="5">
    <source>
        <dbReference type="ARBA" id="ARBA00022832"/>
    </source>
</evidence>
<keyword evidence="7" id="KW-0560">Oxidoreductase</keyword>
<dbReference type="GO" id="GO:0005777">
    <property type="term" value="C:peroxisome"/>
    <property type="evidence" value="ECO:0007669"/>
    <property type="project" value="UniProtKB-SubCell"/>
</dbReference>
<evidence type="ECO:0000256" key="19">
    <source>
        <dbReference type="ARBA" id="ARBA00049386"/>
    </source>
</evidence>
<dbReference type="EnsemblMetazoa" id="Aqu2.1.22402_001">
    <property type="protein sequence ID" value="Aqu2.1.22402_001"/>
    <property type="gene ID" value="Aqu2.1.22402"/>
</dbReference>
<proteinExistence type="predicted"/>
<dbReference type="eggNOG" id="KOG0725">
    <property type="taxonomic scope" value="Eukaryota"/>
</dbReference>
<sequence>MAAASMIRSVFKKELFSGKVAIVTGGATGLGRAITEELSSLGCKVVIASRRLENLEKAAQEINEAIPISLRPRVFPYQCNIRNEEQVKSLMKYTIDTHGALDYLVNNGGAAQISAKGWLAVVETNLTGTFYCCKHAYNEWMAGHGGAIVNIIADMYKGFPNMAHTGAARAGVQNLMMSLALEWADCGIRINCVSPGIIYSETAAKNYGGRHVFDEGLHIIPAKRLGIPEEVSGAVCFLLSPAASYITGTTIKVDGGQSFYRSPFTIPEHNSFPPPLEDPELNSKL</sequence>
<dbReference type="STRING" id="400682.A0A1X7U3E5"/>
<keyword evidence="4" id="KW-0597">Phosphoprotein</keyword>
<dbReference type="EC" id="1.3.1.38" evidence="13"/>
<dbReference type="OrthoDB" id="417891at2759"/>
<dbReference type="PANTHER" id="PTHR24317:SF7">
    <property type="entry name" value="PEROXISOMAL TRANS-2-ENOYL-COA REDUCTASE"/>
    <property type="match status" value="1"/>
</dbReference>
<dbReference type="AlphaFoldDB" id="A0A1X7U3E5"/>
<evidence type="ECO:0000256" key="2">
    <source>
        <dbReference type="ARBA" id="ARBA00005189"/>
    </source>
</evidence>
<evidence type="ECO:0000256" key="11">
    <source>
        <dbReference type="ARBA" id="ARBA00037124"/>
    </source>
</evidence>
<evidence type="ECO:0000256" key="7">
    <source>
        <dbReference type="ARBA" id="ARBA00023002"/>
    </source>
</evidence>
<keyword evidence="8" id="KW-0443">Lipid metabolism</keyword>
<name>A0A1X7U3E5_AMPQE</name>